<dbReference type="Gene3D" id="3.40.50.300">
    <property type="entry name" value="P-loop containing nucleotide triphosphate hydrolases"/>
    <property type="match status" value="1"/>
</dbReference>
<name>A0AA48M500_9ZZZZ</name>
<reference evidence="2" key="1">
    <citation type="submission" date="2023-07" db="EMBL/GenBank/DDBJ databases">
        <authorList>
            <person name="Pelsma A.J. K."/>
        </authorList>
    </citation>
    <scope>NUCLEOTIDE SEQUENCE</scope>
</reference>
<organism evidence="2">
    <name type="scientific">freshwater sediment metagenome</name>
    <dbReference type="NCBI Taxonomy" id="556182"/>
    <lineage>
        <taxon>unclassified sequences</taxon>
        <taxon>metagenomes</taxon>
        <taxon>ecological metagenomes</taxon>
    </lineage>
</organism>
<gene>
    <name evidence="2" type="ORF">AMST5_03129</name>
</gene>
<dbReference type="EMBL" id="OY288114">
    <property type="protein sequence ID" value="CAJ0880163.1"/>
    <property type="molecule type" value="Genomic_DNA"/>
</dbReference>
<evidence type="ECO:0000313" key="2">
    <source>
        <dbReference type="EMBL" id="CAJ0880163.1"/>
    </source>
</evidence>
<dbReference type="GO" id="GO:0000155">
    <property type="term" value="F:phosphorelay sensor kinase activity"/>
    <property type="evidence" value="ECO:0007669"/>
    <property type="project" value="InterPro"/>
</dbReference>
<dbReference type="GO" id="GO:0005524">
    <property type="term" value="F:ATP binding"/>
    <property type="evidence" value="ECO:0007669"/>
    <property type="project" value="InterPro"/>
</dbReference>
<dbReference type="Pfam" id="PF07475">
    <property type="entry name" value="Hpr_kinase_C"/>
    <property type="match status" value="1"/>
</dbReference>
<dbReference type="AlphaFoldDB" id="A0AA48M500"/>
<dbReference type="GO" id="GO:0006109">
    <property type="term" value="P:regulation of carbohydrate metabolic process"/>
    <property type="evidence" value="ECO:0007669"/>
    <property type="project" value="InterPro"/>
</dbReference>
<sequence length="156" mass="16399">MSADAAERGYIHGNALALGEKGLLLRGPSGAGKSALTLALLARFQLQGDFARLVADDRVRLEALGGGRLVARPHPAIAGMVEIRGAGLLRLPYEYCCIIQGVVDVAAPGANPPRLPEEADKSVTLKGIALPRLQVRGCDDVSVARIGFFVQSIMTN</sequence>
<dbReference type="CDD" id="cd01918">
    <property type="entry name" value="HprK_C"/>
    <property type="match status" value="1"/>
</dbReference>
<dbReference type="SUPFAM" id="SSF53795">
    <property type="entry name" value="PEP carboxykinase-like"/>
    <property type="match status" value="1"/>
</dbReference>
<protein>
    <recommendedName>
        <fullName evidence="1">HPr kinase/phosphorylase C-terminal domain-containing protein</fullName>
    </recommendedName>
</protein>
<dbReference type="InterPro" id="IPR011104">
    <property type="entry name" value="Hpr_kin/Pase_C"/>
</dbReference>
<proteinExistence type="predicted"/>
<accession>A0AA48M500</accession>
<evidence type="ECO:0000259" key="1">
    <source>
        <dbReference type="Pfam" id="PF07475"/>
    </source>
</evidence>
<dbReference type="InterPro" id="IPR027417">
    <property type="entry name" value="P-loop_NTPase"/>
</dbReference>
<feature type="domain" description="HPr kinase/phosphorylase C-terminal" evidence="1">
    <location>
        <begin position="6"/>
        <end position="91"/>
    </location>
</feature>